<comment type="caution">
    <text evidence="2">The sequence shown here is derived from an EMBL/GenBank/DDBJ whole genome shotgun (WGS) entry which is preliminary data.</text>
</comment>
<accession>A0AA36GX39</accession>
<dbReference type="Proteomes" id="UP001176961">
    <property type="component" value="Unassembled WGS sequence"/>
</dbReference>
<evidence type="ECO:0000256" key="1">
    <source>
        <dbReference type="ARBA" id="ARBA00010105"/>
    </source>
</evidence>
<evidence type="ECO:0008006" key="4">
    <source>
        <dbReference type="Google" id="ProtNLM"/>
    </source>
</evidence>
<gene>
    <name evidence="2" type="ORF">CYNAS_LOCUS11754</name>
</gene>
<sequence length="130" mass="14670">MVGGIATHNGKFHCDEALACFILKRLNQFRDYTLLKEFNETMQTLGILDFNTRLSSAGLIYAHYGKQLIAEILGSSHDDKMVHILGYQTSGGLSGRVNHLNPYWNETDPKPDERFQQAIDCGICVVFLVY</sequence>
<dbReference type="PANTHER" id="PTHR11215">
    <property type="entry name" value="METAL DEPENDENT HYDROLASE - RELATED"/>
    <property type="match status" value="1"/>
</dbReference>
<organism evidence="2 3">
    <name type="scientific">Cylicocyclus nassatus</name>
    <name type="common">Nematode worm</name>
    <dbReference type="NCBI Taxonomy" id="53992"/>
    <lineage>
        <taxon>Eukaryota</taxon>
        <taxon>Metazoa</taxon>
        <taxon>Ecdysozoa</taxon>
        <taxon>Nematoda</taxon>
        <taxon>Chromadorea</taxon>
        <taxon>Rhabditida</taxon>
        <taxon>Rhabditina</taxon>
        <taxon>Rhabditomorpha</taxon>
        <taxon>Strongyloidea</taxon>
        <taxon>Strongylidae</taxon>
        <taxon>Cylicocyclus</taxon>
    </lineage>
</organism>
<dbReference type="InterPro" id="IPR003226">
    <property type="entry name" value="MYG1_exonuclease"/>
</dbReference>
<evidence type="ECO:0000313" key="3">
    <source>
        <dbReference type="Proteomes" id="UP001176961"/>
    </source>
</evidence>
<dbReference type="EMBL" id="CATQJL010000223">
    <property type="protein sequence ID" value="CAJ0599771.1"/>
    <property type="molecule type" value="Genomic_DNA"/>
</dbReference>
<reference evidence="2" key="1">
    <citation type="submission" date="2023-07" db="EMBL/GenBank/DDBJ databases">
        <authorList>
            <consortium name="CYATHOMIX"/>
        </authorList>
    </citation>
    <scope>NUCLEOTIDE SEQUENCE</scope>
    <source>
        <strain evidence="2">N/A</strain>
    </source>
</reference>
<dbReference type="Pfam" id="PF03690">
    <property type="entry name" value="MYG1_exonuc"/>
    <property type="match status" value="2"/>
</dbReference>
<comment type="similarity">
    <text evidence="1">Belongs to the MYG1 family.</text>
</comment>
<dbReference type="GO" id="GO:0005737">
    <property type="term" value="C:cytoplasm"/>
    <property type="evidence" value="ECO:0007669"/>
    <property type="project" value="TreeGrafter"/>
</dbReference>
<dbReference type="AlphaFoldDB" id="A0AA36GX39"/>
<proteinExistence type="inferred from homology"/>
<dbReference type="PANTHER" id="PTHR11215:SF1">
    <property type="entry name" value="MYG1 EXONUCLEASE"/>
    <property type="match status" value="1"/>
</dbReference>
<protein>
    <recommendedName>
        <fullName evidence="4">Metal-dependent protein hydrolase</fullName>
    </recommendedName>
</protein>
<name>A0AA36GX39_CYLNA</name>
<keyword evidence="3" id="KW-1185">Reference proteome</keyword>
<evidence type="ECO:0000313" key="2">
    <source>
        <dbReference type="EMBL" id="CAJ0599771.1"/>
    </source>
</evidence>
<dbReference type="GO" id="GO:0005634">
    <property type="term" value="C:nucleus"/>
    <property type="evidence" value="ECO:0007669"/>
    <property type="project" value="TreeGrafter"/>
</dbReference>